<sequence>MGIPRGLQETLDRFSAKLESIFNSSGGRKLNLFDCGGGGIDLIAVAIVTVHADVLTLTSSN</sequence>
<organism evidence="1 2">
    <name type="scientific">Dendrobium thyrsiflorum</name>
    <name type="common">Pinecone-like raceme dendrobium</name>
    <name type="synonym">Orchid</name>
    <dbReference type="NCBI Taxonomy" id="117978"/>
    <lineage>
        <taxon>Eukaryota</taxon>
        <taxon>Viridiplantae</taxon>
        <taxon>Streptophyta</taxon>
        <taxon>Embryophyta</taxon>
        <taxon>Tracheophyta</taxon>
        <taxon>Spermatophyta</taxon>
        <taxon>Magnoliopsida</taxon>
        <taxon>Liliopsida</taxon>
        <taxon>Asparagales</taxon>
        <taxon>Orchidaceae</taxon>
        <taxon>Epidendroideae</taxon>
        <taxon>Malaxideae</taxon>
        <taxon>Dendrobiinae</taxon>
        <taxon>Dendrobium</taxon>
    </lineage>
</organism>
<dbReference type="EMBL" id="JANQDX010000014">
    <property type="protein sequence ID" value="KAL0912289.1"/>
    <property type="molecule type" value="Genomic_DNA"/>
</dbReference>
<reference evidence="1 2" key="1">
    <citation type="journal article" date="2024" name="Plant Biotechnol. J.">
        <title>Dendrobium thyrsiflorum genome and its molecular insights into genes involved in important horticultural traits.</title>
        <authorList>
            <person name="Chen B."/>
            <person name="Wang J.Y."/>
            <person name="Zheng P.J."/>
            <person name="Li K.L."/>
            <person name="Liang Y.M."/>
            <person name="Chen X.F."/>
            <person name="Zhang C."/>
            <person name="Zhao X."/>
            <person name="He X."/>
            <person name="Zhang G.Q."/>
            <person name="Liu Z.J."/>
            <person name="Xu Q."/>
        </authorList>
    </citation>
    <scope>NUCLEOTIDE SEQUENCE [LARGE SCALE GENOMIC DNA]</scope>
    <source>
        <strain evidence="1">GZMU011</strain>
    </source>
</reference>
<evidence type="ECO:0000313" key="2">
    <source>
        <dbReference type="Proteomes" id="UP001552299"/>
    </source>
</evidence>
<proteinExistence type="predicted"/>
<comment type="caution">
    <text evidence="1">The sequence shown here is derived from an EMBL/GenBank/DDBJ whole genome shotgun (WGS) entry which is preliminary data.</text>
</comment>
<name>A0ABD0UHS2_DENTH</name>
<evidence type="ECO:0000313" key="1">
    <source>
        <dbReference type="EMBL" id="KAL0912289.1"/>
    </source>
</evidence>
<dbReference type="Proteomes" id="UP001552299">
    <property type="component" value="Unassembled WGS sequence"/>
</dbReference>
<gene>
    <name evidence="1" type="ORF">M5K25_018252</name>
</gene>
<keyword evidence="2" id="KW-1185">Reference proteome</keyword>
<protein>
    <submittedName>
        <fullName evidence="1">Uncharacterized protein</fullName>
    </submittedName>
</protein>
<dbReference type="AlphaFoldDB" id="A0ABD0UHS2"/>
<accession>A0ABD0UHS2</accession>